<dbReference type="PRINTS" id="PR00722">
    <property type="entry name" value="CHYMOTRYPSIN"/>
</dbReference>
<keyword evidence="2" id="KW-0378">Hydrolase</keyword>
<comment type="caution">
    <text evidence="5">The sequence shown here is derived from an EMBL/GenBank/DDBJ whole genome shotgun (WGS) entry which is preliminary data.</text>
</comment>
<dbReference type="OrthoDB" id="5844829at2759"/>
<keyword evidence="3" id="KW-0732">Signal</keyword>
<feature type="chain" id="PRO_5020517126" description="Peptidase S1 domain-containing protein" evidence="3">
    <location>
        <begin position="20"/>
        <end position="327"/>
    </location>
</feature>
<dbReference type="InterPro" id="IPR001314">
    <property type="entry name" value="Peptidase_S1A"/>
</dbReference>
<sequence>MRLLFTFVCLWALFTSTTAIPIRDDEFEFDSNFIQDIENPSSFSADPDEFFKMVNFSSTHPELVFGGQEARPGQFPQQAFLLYKSTDGYYHGCGASLLSTTLAVTAGHCTFGMISPAEIMVGSTNRIDQSEKAQRRNITGTYTHPGHDPKARPIRDDIGIVRFSPPITLNKNVQLAKIVADDSQLLQSHNAFLSGFGTYTYRGNNTVSSDNLLWAQLQLFNWTYCHQLRPTLDPRKNQICAGSRGKGGGPGDSGGPLQVASKGQLYQIGVASFVSSNKQDQQYNQDKHPTVFTRLASYCQLLAKVTRGAFRCEYDEPRVCWTPPDCG</sequence>
<gene>
    <name evidence="5" type="ORF">L596_030904</name>
</gene>
<accession>A0A4V5ZZR8</accession>
<dbReference type="PROSITE" id="PS00134">
    <property type="entry name" value="TRYPSIN_HIS"/>
    <property type="match status" value="1"/>
</dbReference>
<keyword evidence="2" id="KW-0645">Protease</keyword>
<dbReference type="PANTHER" id="PTHR24250:SF27">
    <property type="entry name" value="ELASTASE 2 LIKE"/>
    <property type="match status" value="1"/>
</dbReference>
<name>A0A4V5ZZR8_STECR</name>
<dbReference type="Proteomes" id="UP000298663">
    <property type="component" value="Unassembled WGS sequence"/>
</dbReference>
<dbReference type="GO" id="GO:0004252">
    <property type="term" value="F:serine-type endopeptidase activity"/>
    <property type="evidence" value="ECO:0007669"/>
    <property type="project" value="InterPro"/>
</dbReference>
<dbReference type="PROSITE" id="PS50240">
    <property type="entry name" value="TRYPSIN_DOM"/>
    <property type="match status" value="1"/>
</dbReference>
<dbReference type="SUPFAM" id="SSF50494">
    <property type="entry name" value="Trypsin-like serine proteases"/>
    <property type="match status" value="1"/>
</dbReference>
<dbReference type="STRING" id="34508.A0A4V5ZZR8"/>
<dbReference type="AlphaFoldDB" id="A0A4V5ZZR8"/>
<keyword evidence="2" id="KW-0720">Serine protease</keyword>
<dbReference type="SMART" id="SM00020">
    <property type="entry name" value="Tryp_SPc"/>
    <property type="match status" value="1"/>
</dbReference>
<dbReference type="Pfam" id="PF00089">
    <property type="entry name" value="Trypsin"/>
    <property type="match status" value="1"/>
</dbReference>
<evidence type="ECO:0000256" key="2">
    <source>
        <dbReference type="RuleBase" id="RU363034"/>
    </source>
</evidence>
<organism evidence="5 6">
    <name type="scientific">Steinernema carpocapsae</name>
    <name type="common">Entomopathogenic nematode</name>
    <dbReference type="NCBI Taxonomy" id="34508"/>
    <lineage>
        <taxon>Eukaryota</taxon>
        <taxon>Metazoa</taxon>
        <taxon>Ecdysozoa</taxon>
        <taxon>Nematoda</taxon>
        <taxon>Chromadorea</taxon>
        <taxon>Rhabditida</taxon>
        <taxon>Tylenchina</taxon>
        <taxon>Panagrolaimomorpha</taxon>
        <taxon>Strongyloidoidea</taxon>
        <taxon>Steinernematidae</taxon>
        <taxon>Steinernema</taxon>
    </lineage>
</organism>
<dbReference type="PROSITE" id="PS00135">
    <property type="entry name" value="TRYPSIN_SER"/>
    <property type="match status" value="1"/>
</dbReference>
<feature type="domain" description="Peptidase S1" evidence="4">
    <location>
        <begin position="64"/>
        <end position="307"/>
    </location>
</feature>
<dbReference type="GO" id="GO:0006508">
    <property type="term" value="P:proteolysis"/>
    <property type="evidence" value="ECO:0007669"/>
    <property type="project" value="UniProtKB-KW"/>
</dbReference>
<dbReference type="PANTHER" id="PTHR24250">
    <property type="entry name" value="CHYMOTRYPSIN-RELATED"/>
    <property type="match status" value="1"/>
</dbReference>
<reference evidence="5 6" key="2">
    <citation type="journal article" date="2019" name="G3 (Bethesda)">
        <title>Hybrid Assembly of the Genome of the Entomopathogenic Nematode Steinernema carpocapsae Identifies the X-Chromosome.</title>
        <authorList>
            <person name="Serra L."/>
            <person name="Macchietto M."/>
            <person name="Macias-Munoz A."/>
            <person name="McGill C.J."/>
            <person name="Rodriguez I.M."/>
            <person name="Rodriguez B."/>
            <person name="Murad R."/>
            <person name="Mortazavi A."/>
        </authorList>
    </citation>
    <scope>NUCLEOTIDE SEQUENCE [LARGE SCALE GENOMIC DNA]</scope>
    <source>
        <strain evidence="5 6">ALL</strain>
    </source>
</reference>
<evidence type="ECO:0000256" key="3">
    <source>
        <dbReference type="SAM" id="SignalP"/>
    </source>
</evidence>
<evidence type="ECO:0000256" key="1">
    <source>
        <dbReference type="ARBA" id="ARBA00023157"/>
    </source>
</evidence>
<feature type="signal peptide" evidence="3">
    <location>
        <begin position="1"/>
        <end position="19"/>
    </location>
</feature>
<dbReference type="InterPro" id="IPR033116">
    <property type="entry name" value="TRYPSIN_SER"/>
</dbReference>
<dbReference type="InterPro" id="IPR018114">
    <property type="entry name" value="TRYPSIN_HIS"/>
</dbReference>
<evidence type="ECO:0000259" key="4">
    <source>
        <dbReference type="PROSITE" id="PS50240"/>
    </source>
</evidence>
<protein>
    <recommendedName>
        <fullName evidence="4">Peptidase S1 domain-containing protein</fullName>
    </recommendedName>
</protein>
<dbReference type="InterPro" id="IPR043504">
    <property type="entry name" value="Peptidase_S1_PA_chymotrypsin"/>
</dbReference>
<keyword evidence="1" id="KW-1015">Disulfide bond</keyword>
<dbReference type="InterPro" id="IPR001254">
    <property type="entry name" value="Trypsin_dom"/>
</dbReference>
<dbReference type="Gene3D" id="2.40.10.10">
    <property type="entry name" value="Trypsin-like serine proteases"/>
    <property type="match status" value="1"/>
</dbReference>
<evidence type="ECO:0000313" key="5">
    <source>
        <dbReference type="EMBL" id="TKR68655.1"/>
    </source>
</evidence>
<keyword evidence="6" id="KW-1185">Reference proteome</keyword>
<evidence type="ECO:0000313" key="6">
    <source>
        <dbReference type="Proteomes" id="UP000298663"/>
    </source>
</evidence>
<reference evidence="5 6" key="1">
    <citation type="journal article" date="2015" name="Genome Biol.">
        <title>Comparative genomics of Steinernema reveals deeply conserved gene regulatory networks.</title>
        <authorList>
            <person name="Dillman A.R."/>
            <person name="Macchietto M."/>
            <person name="Porter C.F."/>
            <person name="Rogers A."/>
            <person name="Williams B."/>
            <person name="Antoshechkin I."/>
            <person name="Lee M.M."/>
            <person name="Goodwin Z."/>
            <person name="Lu X."/>
            <person name="Lewis E.E."/>
            <person name="Goodrich-Blair H."/>
            <person name="Stock S.P."/>
            <person name="Adams B.J."/>
            <person name="Sternberg P.W."/>
            <person name="Mortazavi A."/>
        </authorList>
    </citation>
    <scope>NUCLEOTIDE SEQUENCE [LARGE SCALE GENOMIC DNA]</scope>
    <source>
        <strain evidence="5 6">ALL</strain>
    </source>
</reference>
<dbReference type="EMBL" id="AZBU02000008">
    <property type="protein sequence ID" value="TKR68655.1"/>
    <property type="molecule type" value="Genomic_DNA"/>
</dbReference>
<proteinExistence type="predicted"/>
<dbReference type="InterPro" id="IPR009003">
    <property type="entry name" value="Peptidase_S1_PA"/>
</dbReference>